<comment type="pathway">
    <text evidence="9">Carotenoid biosynthesis; staphyloxanthin biosynthesis; staphyloxanthin from farnesyl diphosphate: step 5/5.</text>
</comment>
<proteinExistence type="inferred from homology"/>
<evidence type="ECO:0000256" key="6">
    <source>
        <dbReference type="ARBA" id="ARBA00022989"/>
    </source>
</evidence>
<comment type="caution">
    <text evidence="14">The sequence shown here is derived from an EMBL/GenBank/DDBJ whole genome shotgun (WGS) entry which is preliminary data.</text>
</comment>
<sequence length="181" mass="20046">MALVRPDWVRIWVQLGLAAVLVALAAWGLGHVIGSHNLLFALGVQVLLMWWALALLAVTRPPLRGAFFTVNGWEVCLYQRLGAPAFGTLLRRVGWERLRRDARGFSGTRASLARLDHATREAEYSHLLLALVCAGIALGALSLHAADTAGWLMLTAIPTHLYPVMLQRSLRWRLQRLGIRG</sequence>
<evidence type="ECO:0000256" key="3">
    <source>
        <dbReference type="ARBA" id="ARBA00022679"/>
    </source>
</evidence>
<keyword evidence="6 13" id="KW-1133">Transmembrane helix</keyword>
<keyword evidence="15" id="KW-1185">Reference proteome</keyword>
<keyword evidence="2" id="KW-1003">Cell membrane</keyword>
<dbReference type="GO" id="GO:0005886">
    <property type="term" value="C:plasma membrane"/>
    <property type="evidence" value="ECO:0007669"/>
    <property type="project" value="UniProtKB-SubCell"/>
</dbReference>
<gene>
    <name evidence="14" type="ORF">HNQ08_002105</name>
</gene>
<evidence type="ECO:0000256" key="10">
    <source>
        <dbReference type="ARBA" id="ARBA00023603"/>
    </source>
</evidence>
<evidence type="ECO:0000256" key="4">
    <source>
        <dbReference type="ARBA" id="ARBA00022692"/>
    </source>
</evidence>
<dbReference type="RefSeq" id="WP_184131058.1">
    <property type="nucleotide sequence ID" value="NZ_JACHFL010000004.1"/>
</dbReference>
<comment type="similarity">
    <text evidence="10">Belongs to the acyltransferase CrtO family.</text>
</comment>
<keyword evidence="4 13" id="KW-0812">Transmembrane</keyword>
<name>A0A7W8JTK1_9DEIO</name>
<keyword evidence="7 13" id="KW-0472">Membrane</keyword>
<evidence type="ECO:0000256" key="5">
    <source>
        <dbReference type="ARBA" id="ARBA00022729"/>
    </source>
</evidence>
<protein>
    <recommendedName>
        <fullName evidence="11">Glycosyl-4,4'-diaponeurosporenoate acyltransferase</fullName>
    </recommendedName>
</protein>
<reference evidence="14 15" key="1">
    <citation type="submission" date="2020-08" db="EMBL/GenBank/DDBJ databases">
        <title>Genomic Encyclopedia of Type Strains, Phase IV (KMG-IV): sequencing the most valuable type-strain genomes for metagenomic binning, comparative biology and taxonomic classification.</title>
        <authorList>
            <person name="Goeker M."/>
        </authorList>
    </citation>
    <scope>NUCLEOTIDE SEQUENCE [LARGE SCALE GENOMIC DNA]</scope>
    <source>
        <strain evidence="14 15">DSM 27939</strain>
    </source>
</reference>
<evidence type="ECO:0000256" key="8">
    <source>
        <dbReference type="ARBA" id="ARBA00023315"/>
    </source>
</evidence>
<evidence type="ECO:0000313" key="14">
    <source>
        <dbReference type="EMBL" id="MBB5363007.1"/>
    </source>
</evidence>
<keyword evidence="8" id="KW-0012">Acyltransferase</keyword>
<keyword evidence="3" id="KW-0808">Transferase</keyword>
<dbReference type="InterPro" id="IPR044021">
    <property type="entry name" value="CrtO"/>
</dbReference>
<evidence type="ECO:0000256" key="1">
    <source>
        <dbReference type="ARBA" id="ARBA00004162"/>
    </source>
</evidence>
<dbReference type="GO" id="GO:0016746">
    <property type="term" value="F:acyltransferase activity"/>
    <property type="evidence" value="ECO:0007669"/>
    <property type="project" value="UniProtKB-KW"/>
</dbReference>
<evidence type="ECO:0000313" key="15">
    <source>
        <dbReference type="Proteomes" id="UP000552709"/>
    </source>
</evidence>
<evidence type="ECO:0000256" key="7">
    <source>
        <dbReference type="ARBA" id="ARBA00023136"/>
    </source>
</evidence>
<evidence type="ECO:0000256" key="12">
    <source>
        <dbReference type="ARBA" id="ARBA00025324"/>
    </source>
</evidence>
<feature type="transmembrane region" description="Helical" evidence="13">
    <location>
        <begin position="12"/>
        <end position="33"/>
    </location>
</feature>
<comment type="function">
    <text evidence="12">Catalyzes the acylation of glycosyl-4,4'-diaponeurosporenoate, i.e. the esterification of glucose at the C6'' position with the carboxyl group of the C(15) fatty acid 12-methyltetradecanoic acid, to yield staphyloxanthin. This is the last step in the biosynthesis of this orange pigment, present in most staphylococci strains.</text>
</comment>
<dbReference type="AlphaFoldDB" id="A0A7W8JTK1"/>
<feature type="transmembrane region" description="Helical" evidence="13">
    <location>
        <begin position="124"/>
        <end position="143"/>
    </location>
</feature>
<comment type="subcellular location">
    <subcellularLocation>
        <location evidence="1">Cell membrane</location>
        <topology evidence="1">Single-pass membrane protein</topology>
    </subcellularLocation>
</comment>
<dbReference type="EMBL" id="JACHFL010000004">
    <property type="protein sequence ID" value="MBB5363007.1"/>
    <property type="molecule type" value="Genomic_DNA"/>
</dbReference>
<feature type="transmembrane region" description="Helical" evidence="13">
    <location>
        <begin position="39"/>
        <end position="58"/>
    </location>
</feature>
<evidence type="ECO:0000256" key="2">
    <source>
        <dbReference type="ARBA" id="ARBA00022475"/>
    </source>
</evidence>
<dbReference type="UniPathway" id="UPA00029">
    <property type="reaction ID" value="UER00560"/>
</dbReference>
<dbReference type="Proteomes" id="UP000552709">
    <property type="component" value="Unassembled WGS sequence"/>
</dbReference>
<keyword evidence="5" id="KW-0732">Signal</keyword>
<evidence type="ECO:0000256" key="11">
    <source>
        <dbReference type="ARBA" id="ARBA00023667"/>
    </source>
</evidence>
<evidence type="ECO:0000256" key="13">
    <source>
        <dbReference type="SAM" id="Phobius"/>
    </source>
</evidence>
<evidence type="ECO:0000256" key="9">
    <source>
        <dbReference type="ARBA" id="ARBA00023588"/>
    </source>
</evidence>
<dbReference type="Pfam" id="PF18927">
    <property type="entry name" value="CrtO"/>
    <property type="match status" value="1"/>
</dbReference>
<accession>A0A7W8JTK1</accession>
<organism evidence="14 15">
    <name type="scientific">Deinococcus humi</name>
    <dbReference type="NCBI Taxonomy" id="662880"/>
    <lineage>
        <taxon>Bacteria</taxon>
        <taxon>Thermotogati</taxon>
        <taxon>Deinococcota</taxon>
        <taxon>Deinococci</taxon>
        <taxon>Deinococcales</taxon>
        <taxon>Deinococcaceae</taxon>
        <taxon>Deinococcus</taxon>
    </lineage>
</organism>